<dbReference type="Proteomes" id="UP000326354">
    <property type="component" value="Chromosome"/>
</dbReference>
<dbReference type="EMBL" id="AP019860">
    <property type="protein sequence ID" value="BBM85908.1"/>
    <property type="molecule type" value="Genomic_DNA"/>
</dbReference>
<keyword evidence="3" id="KW-1185">Reference proteome</keyword>
<sequence length="329" mass="36827">MLFTSTKKSIIFAICLCTLISLTAEKMEDYQFQGGISYSNEGSFVWANVSHDGDDIKEASVTVNDIQLVYQEQHGMYTAKLHDVQGGSLVKVIAKSAKGEVFFHRTAQIPQLATITQLSMRKDHSYSMGWTRTNATLLEATYETLSKNHPQNRGEFTTVVPSDKSTIIIPANNIVNGHAKFSICAFGGDIQLARGEKSSSWFITKAIDSRSHHISHAQHHDVKNEYPGAPLQEVSEWDDKKDGVKIHFRAYDPLQIVQEGKLHLHIKLKNNRVAVAVVVIDGEKVWFEKRIHKSKDKVYTVVLDVSVGAQVVLGTQACKIYAFNYYVAK</sequence>
<feature type="chain" id="PRO_5024828694" evidence="1">
    <location>
        <begin position="24"/>
        <end position="329"/>
    </location>
</feature>
<proteinExistence type="predicted"/>
<evidence type="ECO:0000256" key="1">
    <source>
        <dbReference type="SAM" id="SignalP"/>
    </source>
</evidence>
<dbReference type="AlphaFoldDB" id="A0A5S9IPW5"/>
<reference evidence="2 3" key="1">
    <citation type="submission" date="2019-08" db="EMBL/GenBank/DDBJ databases">
        <title>Complete genome sequence of Candidatus Uab amorphum.</title>
        <authorList>
            <person name="Shiratori T."/>
            <person name="Suzuki S."/>
            <person name="Kakizawa Y."/>
            <person name="Ishida K."/>
        </authorList>
    </citation>
    <scope>NUCLEOTIDE SEQUENCE [LARGE SCALE GENOMIC DNA]</scope>
    <source>
        <strain evidence="2 3">SRT547</strain>
    </source>
</reference>
<organism evidence="2 3">
    <name type="scientific">Uabimicrobium amorphum</name>
    <dbReference type="NCBI Taxonomy" id="2596890"/>
    <lineage>
        <taxon>Bacteria</taxon>
        <taxon>Pseudomonadati</taxon>
        <taxon>Planctomycetota</taxon>
        <taxon>Candidatus Uabimicrobiia</taxon>
        <taxon>Candidatus Uabimicrobiales</taxon>
        <taxon>Candidatus Uabimicrobiaceae</taxon>
        <taxon>Candidatus Uabimicrobium</taxon>
    </lineage>
</organism>
<gene>
    <name evidence="2" type="ORF">UABAM_04290</name>
</gene>
<dbReference type="KEGG" id="uam:UABAM_04290"/>
<protein>
    <submittedName>
        <fullName evidence="2">Uncharacterized protein</fullName>
    </submittedName>
</protein>
<name>A0A5S9IPW5_UABAM</name>
<evidence type="ECO:0000313" key="3">
    <source>
        <dbReference type="Proteomes" id="UP000326354"/>
    </source>
</evidence>
<dbReference type="RefSeq" id="WP_151969995.1">
    <property type="nucleotide sequence ID" value="NZ_AP019860.1"/>
</dbReference>
<feature type="signal peptide" evidence="1">
    <location>
        <begin position="1"/>
        <end position="23"/>
    </location>
</feature>
<evidence type="ECO:0000313" key="2">
    <source>
        <dbReference type="EMBL" id="BBM85908.1"/>
    </source>
</evidence>
<accession>A0A5S9IPW5</accession>
<keyword evidence="1" id="KW-0732">Signal</keyword>